<evidence type="ECO:0000313" key="1">
    <source>
        <dbReference type="EMBL" id="TCV83532.1"/>
    </source>
</evidence>
<sequence>MPAILYGSIADMARSYRIRLLNGIGCILRPSLMSPENLTPGNLKTALSPY</sequence>
<keyword evidence="2" id="KW-1185">Reference proteome</keyword>
<proteinExistence type="predicted"/>
<accession>A0ABY2CLM2</accession>
<protein>
    <submittedName>
        <fullName evidence="1">Uncharacterized protein</fullName>
    </submittedName>
</protein>
<comment type="caution">
    <text evidence="1">The sequence shown here is derived from an EMBL/GenBank/DDBJ whole genome shotgun (WGS) entry which is preliminary data.</text>
</comment>
<dbReference type="EMBL" id="SMCN01000009">
    <property type="protein sequence ID" value="TCV83532.1"/>
    <property type="molecule type" value="Genomic_DNA"/>
</dbReference>
<organism evidence="1 2">
    <name type="scientific">Methylomonas methanica</name>
    <dbReference type="NCBI Taxonomy" id="421"/>
    <lineage>
        <taxon>Bacteria</taxon>
        <taxon>Pseudomonadati</taxon>
        <taxon>Pseudomonadota</taxon>
        <taxon>Gammaproteobacteria</taxon>
        <taxon>Methylococcales</taxon>
        <taxon>Methylococcaceae</taxon>
        <taxon>Methylomonas</taxon>
    </lineage>
</organism>
<name>A0ABY2CLM2_METMH</name>
<dbReference type="Proteomes" id="UP000295649">
    <property type="component" value="Unassembled WGS sequence"/>
</dbReference>
<evidence type="ECO:0000313" key="2">
    <source>
        <dbReference type="Proteomes" id="UP000295649"/>
    </source>
</evidence>
<reference evidence="1 2" key="1">
    <citation type="submission" date="2019-03" db="EMBL/GenBank/DDBJ databases">
        <title>Systems level insights into methane cycling in arid and semi-arid ecosystems.</title>
        <authorList>
            <person name="Kalyuzhnaya M."/>
        </authorList>
    </citation>
    <scope>NUCLEOTIDE SEQUENCE [LARGE SCALE GENOMIC DNA]</scope>
    <source>
        <strain evidence="1 2">S-1</strain>
    </source>
</reference>
<gene>
    <name evidence="1" type="ORF">EDE11_10989</name>
</gene>